<dbReference type="AlphaFoldDB" id="A0A3R9PK89"/>
<name>A0A3R9PK89_9CREN</name>
<dbReference type="Proteomes" id="UP000277582">
    <property type="component" value="Unassembled WGS sequence"/>
</dbReference>
<gene>
    <name evidence="1" type="ORF">D6D85_05760</name>
</gene>
<evidence type="ECO:0000313" key="1">
    <source>
        <dbReference type="EMBL" id="RSN75739.1"/>
    </source>
</evidence>
<keyword evidence="2" id="KW-1185">Reference proteome</keyword>
<reference evidence="1 2" key="1">
    <citation type="submission" date="2018-10" db="EMBL/GenBank/DDBJ databases">
        <title>Co-occurring genomic capacity for anaerobic methane metabolism and dissimilatory sulfite reduction discovered in the Korarchaeota.</title>
        <authorList>
            <person name="Mckay L.J."/>
            <person name="Dlakic M."/>
            <person name="Fields M.W."/>
            <person name="Delmont T.O."/>
            <person name="Eren A.M."/>
            <person name="Jay Z.J."/>
            <person name="Klingelsmith K.B."/>
            <person name="Rusch D.B."/>
            <person name="Inskeep W.P."/>
        </authorList>
    </citation>
    <scope>NUCLEOTIDE SEQUENCE [LARGE SCALE GENOMIC DNA]</scope>
    <source>
        <strain evidence="1 2">MDKW</strain>
    </source>
</reference>
<sequence>MEKDDSFILITNLSSQIYKYFCESRCAYWQDRDRYIILCINIERNVKSKITKRSLSCLYSHPGVDLLMRAP</sequence>
<organism evidence="1 2">
    <name type="scientific">Candidatus Methanodesulfokora washburnensis</name>
    <dbReference type="NCBI Taxonomy" id="2478471"/>
    <lineage>
        <taxon>Archaea</taxon>
        <taxon>Thermoproteota</taxon>
        <taxon>Candidatus Korarchaeia</taxon>
        <taxon>Candidatus Korarchaeia incertae sedis</taxon>
        <taxon>Candidatus Methanodesulfokora</taxon>
    </lineage>
</organism>
<protein>
    <submittedName>
        <fullName evidence="1">Uncharacterized protein</fullName>
    </submittedName>
</protein>
<dbReference type="EMBL" id="RCOS01000070">
    <property type="protein sequence ID" value="RSN75739.1"/>
    <property type="molecule type" value="Genomic_DNA"/>
</dbReference>
<evidence type="ECO:0000313" key="2">
    <source>
        <dbReference type="Proteomes" id="UP000277582"/>
    </source>
</evidence>
<comment type="caution">
    <text evidence="1">The sequence shown here is derived from an EMBL/GenBank/DDBJ whole genome shotgun (WGS) entry which is preliminary data.</text>
</comment>
<accession>A0A3R9PK89</accession>
<proteinExistence type="predicted"/>